<feature type="chain" id="PRO_5040503148" description="SGNH hydrolase-type esterase domain-containing protein" evidence="2">
    <location>
        <begin position="26"/>
        <end position="430"/>
    </location>
</feature>
<comment type="caution">
    <text evidence="4">The sequence shown here is derived from an EMBL/GenBank/DDBJ whole genome shotgun (WGS) entry which is preliminary data.</text>
</comment>
<dbReference type="Proteomes" id="UP000750711">
    <property type="component" value="Unassembled WGS sequence"/>
</dbReference>
<dbReference type="EMBL" id="JAGHQM010000920">
    <property type="protein sequence ID" value="KAH0557073.1"/>
    <property type="molecule type" value="Genomic_DNA"/>
</dbReference>
<dbReference type="Pfam" id="PF13472">
    <property type="entry name" value="Lipase_GDSL_2"/>
    <property type="match status" value="1"/>
</dbReference>
<feature type="domain" description="SGNH hydrolase-type esterase" evidence="3">
    <location>
        <begin position="48"/>
        <end position="266"/>
    </location>
</feature>
<keyword evidence="5" id="KW-1185">Reference proteome</keyword>
<evidence type="ECO:0000256" key="1">
    <source>
        <dbReference type="SAM" id="MobiDB-lite"/>
    </source>
</evidence>
<sequence length="430" mass="47010">MASGAYFYVLYSTMLLTALLNLGLAIPAPHSTTPDPPLHRRRLDMYSALGDSFAAGIAAGTPYDEDERNDNLTCGRYNGAYGVKLRDNRAVMSTQFQFLACSGSTIRDVRRGQLGDVHTDDDLVTVTIGGNNVDWHLVVNACVYRFDGPRAGDCNEALDNTGRLINDPTVVFNPLLDTIQALVTKTLTTKIYVTGYAKFWNQVTTQCDNVSWNFWWTPGASKMTRGLRQRMNDLLLQLNAQIRGAVLAAGSPRVFFVDYDGQFEGHRFCEEGVTEPQRRFQSRPNTWFFQFNTPIGSFTSANDGLTSSKSELPNNNAINGAQAGDASNANLPASSPDDNIFVPPTFPANVFYDMIQAARAASPDLEVNPIYAGANITVDHLGQIPMSLTKIFHPTSPGHAQIANTIATMIGVPLMLGGELRPKISNSNLQ</sequence>
<gene>
    <name evidence="4" type="ORF">GP486_005137</name>
</gene>
<dbReference type="CDD" id="cd01823">
    <property type="entry name" value="SEST_like"/>
    <property type="match status" value="1"/>
</dbReference>
<dbReference type="PANTHER" id="PTHR37981:SF1">
    <property type="entry name" value="SGNH HYDROLASE-TYPE ESTERASE DOMAIN-CONTAINING PROTEIN"/>
    <property type="match status" value="1"/>
</dbReference>
<dbReference type="Gene3D" id="3.40.50.1110">
    <property type="entry name" value="SGNH hydrolase"/>
    <property type="match status" value="1"/>
</dbReference>
<proteinExistence type="predicted"/>
<dbReference type="InterPro" id="IPR037460">
    <property type="entry name" value="SEST-like"/>
</dbReference>
<keyword evidence="2" id="KW-0732">Signal</keyword>
<reference evidence="4" key="1">
    <citation type="submission" date="2021-03" db="EMBL/GenBank/DDBJ databases">
        <title>Comparative genomics and phylogenomic investigation of the class Geoglossomycetes provide insights into ecological specialization and systematics.</title>
        <authorList>
            <person name="Melie T."/>
            <person name="Pirro S."/>
            <person name="Miller A.N."/>
            <person name="Quandt A."/>
        </authorList>
    </citation>
    <scope>NUCLEOTIDE SEQUENCE</scope>
    <source>
        <strain evidence="4">CAQ_001_2017</strain>
    </source>
</reference>
<dbReference type="InterPro" id="IPR013830">
    <property type="entry name" value="SGNH_hydro"/>
</dbReference>
<feature type="signal peptide" evidence="2">
    <location>
        <begin position="1"/>
        <end position="25"/>
    </location>
</feature>
<protein>
    <recommendedName>
        <fullName evidence="3">SGNH hydrolase-type esterase domain-containing protein</fullName>
    </recommendedName>
</protein>
<dbReference type="AlphaFoldDB" id="A0A9P8L9Z2"/>
<dbReference type="GO" id="GO:0006629">
    <property type="term" value="P:lipid metabolic process"/>
    <property type="evidence" value="ECO:0007669"/>
    <property type="project" value="TreeGrafter"/>
</dbReference>
<evidence type="ECO:0000259" key="3">
    <source>
        <dbReference type="Pfam" id="PF13472"/>
    </source>
</evidence>
<organism evidence="4 5">
    <name type="scientific">Trichoglossum hirsutum</name>
    <dbReference type="NCBI Taxonomy" id="265104"/>
    <lineage>
        <taxon>Eukaryota</taxon>
        <taxon>Fungi</taxon>
        <taxon>Dikarya</taxon>
        <taxon>Ascomycota</taxon>
        <taxon>Pezizomycotina</taxon>
        <taxon>Geoglossomycetes</taxon>
        <taxon>Geoglossales</taxon>
        <taxon>Geoglossaceae</taxon>
        <taxon>Trichoglossum</taxon>
    </lineage>
</organism>
<dbReference type="InterPro" id="IPR036514">
    <property type="entry name" value="SGNH_hydro_sf"/>
</dbReference>
<evidence type="ECO:0000313" key="4">
    <source>
        <dbReference type="EMBL" id="KAH0557073.1"/>
    </source>
</evidence>
<evidence type="ECO:0000256" key="2">
    <source>
        <dbReference type="SAM" id="SignalP"/>
    </source>
</evidence>
<dbReference type="PANTHER" id="PTHR37981">
    <property type="entry name" value="LIPASE 2"/>
    <property type="match status" value="1"/>
</dbReference>
<dbReference type="GO" id="GO:0016788">
    <property type="term" value="F:hydrolase activity, acting on ester bonds"/>
    <property type="evidence" value="ECO:0007669"/>
    <property type="project" value="InterPro"/>
</dbReference>
<feature type="region of interest" description="Disordered" evidence="1">
    <location>
        <begin position="302"/>
        <end position="336"/>
    </location>
</feature>
<dbReference type="SUPFAM" id="SSF52266">
    <property type="entry name" value="SGNH hydrolase"/>
    <property type="match status" value="1"/>
</dbReference>
<accession>A0A9P8L9Z2</accession>
<name>A0A9P8L9Z2_9PEZI</name>
<evidence type="ECO:0000313" key="5">
    <source>
        <dbReference type="Proteomes" id="UP000750711"/>
    </source>
</evidence>